<dbReference type="InterPro" id="IPR011055">
    <property type="entry name" value="Dup_hybrid_motif"/>
</dbReference>
<organism evidence="3 4">
    <name type="scientific">Nocardioides currus</name>
    <dbReference type="NCBI Taxonomy" id="2133958"/>
    <lineage>
        <taxon>Bacteria</taxon>
        <taxon>Bacillati</taxon>
        <taxon>Actinomycetota</taxon>
        <taxon>Actinomycetes</taxon>
        <taxon>Propionibacteriales</taxon>
        <taxon>Nocardioidaceae</taxon>
        <taxon>Nocardioides</taxon>
    </lineage>
</organism>
<sequence>MGHHRAEDRSRLRRSGTAAHATPMIPSAGPGKRRAIRPAPRFQRLRGWAPTPVLAGVVALASATGGALATAAAPSDPAQATGTMSSFRASAAVSSGAQAAGRRSIVSRSARRTSSGASDTRLVRAAERLGRERNAALTRFAQRAAAWSAEIELNRWFLPVNYVALTARYGEYGLWASSHTGLDFNGDEGDPIYAVANGVITSVGYDGSYGNKTVLTLQDGTEIWYCHQSRFLVTTGQQVRGGEQIGAIGSTGNVTGSHLHLEVRPASGGTTDPYAAFASNDLL</sequence>
<dbReference type="GO" id="GO:0004222">
    <property type="term" value="F:metalloendopeptidase activity"/>
    <property type="evidence" value="ECO:0007669"/>
    <property type="project" value="TreeGrafter"/>
</dbReference>
<dbReference type="CDD" id="cd12797">
    <property type="entry name" value="M23_peptidase"/>
    <property type="match status" value="1"/>
</dbReference>
<dbReference type="RefSeq" id="WP_108345008.1">
    <property type="nucleotide sequence ID" value="NZ_PYXZ01000005.1"/>
</dbReference>
<dbReference type="Proteomes" id="UP000244867">
    <property type="component" value="Unassembled WGS sequence"/>
</dbReference>
<proteinExistence type="predicted"/>
<reference evidence="3 4" key="1">
    <citation type="submission" date="2018-03" db="EMBL/GenBank/DDBJ databases">
        <authorList>
            <person name="Keele B.F."/>
        </authorList>
    </citation>
    <scope>NUCLEOTIDE SEQUENCE [LARGE SCALE GENOMIC DNA]</scope>
    <source>
        <strain evidence="3 4">IB-3</strain>
    </source>
</reference>
<dbReference type="PANTHER" id="PTHR21666:SF270">
    <property type="entry name" value="MUREIN HYDROLASE ACTIVATOR ENVC"/>
    <property type="match status" value="1"/>
</dbReference>
<gene>
    <name evidence="3" type="ORF">C7S10_13605</name>
</gene>
<evidence type="ECO:0000256" key="1">
    <source>
        <dbReference type="SAM" id="MobiDB-lite"/>
    </source>
</evidence>
<dbReference type="SUPFAM" id="SSF51261">
    <property type="entry name" value="Duplicated hybrid motif"/>
    <property type="match status" value="1"/>
</dbReference>
<dbReference type="AlphaFoldDB" id="A0A2R7YXT3"/>
<dbReference type="InterPro" id="IPR050570">
    <property type="entry name" value="Cell_wall_metabolism_enzyme"/>
</dbReference>
<dbReference type="Gene3D" id="2.70.70.10">
    <property type="entry name" value="Glucose Permease (Domain IIA)"/>
    <property type="match status" value="1"/>
</dbReference>
<feature type="region of interest" description="Disordered" evidence="1">
    <location>
        <begin position="1"/>
        <end position="35"/>
    </location>
</feature>
<protein>
    <recommendedName>
        <fullName evidence="2">M23ase beta-sheet core domain-containing protein</fullName>
    </recommendedName>
</protein>
<evidence type="ECO:0000259" key="2">
    <source>
        <dbReference type="Pfam" id="PF01551"/>
    </source>
</evidence>
<evidence type="ECO:0000313" key="3">
    <source>
        <dbReference type="EMBL" id="PUA80816.1"/>
    </source>
</evidence>
<dbReference type="OrthoDB" id="1099523at2"/>
<feature type="domain" description="M23ase beta-sheet core" evidence="2">
    <location>
        <begin position="178"/>
        <end position="265"/>
    </location>
</feature>
<dbReference type="PANTHER" id="PTHR21666">
    <property type="entry name" value="PEPTIDASE-RELATED"/>
    <property type="match status" value="1"/>
</dbReference>
<feature type="compositionally biased region" description="Basic and acidic residues" evidence="1">
    <location>
        <begin position="1"/>
        <end position="10"/>
    </location>
</feature>
<dbReference type="EMBL" id="PYXZ01000005">
    <property type="protein sequence ID" value="PUA80816.1"/>
    <property type="molecule type" value="Genomic_DNA"/>
</dbReference>
<comment type="caution">
    <text evidence="3">The sequence shown here is derived from an EMBL/GenBank/DDBJ whole genome shotgun (WGS) entry which is preliminary data.</text>
</comment>
<dbReference type="Pfam" id="PF01551">
    <property type="entry name" value="Peptidase_M23"/>
    <property type="match status" value="1"/>
</dbReference>
<name>A0A2R7YXT3_9ACTN</name>
<dbReference type="InterPro" id="IPR016047">
    <property type="entry name" value="M23ase_b-sheet_dom"/>
</dbReference>
<keyword evidence="4" id="KW-1185">Reference proteome</keyword>
<evidence type="ECO:0000313" key="4">
    <source>
        <dbReference type="Proteomes" id="UP000244867"/>
    </source>
</evidence>
<accession>A0A2R7YXT3</accession>